<feature type="domain" description="VOC" evidence="1">
    <location>
        <begin position="7"/>
        <end position="125"/>
    </location>
</feature>
<evidence type="ECO:0000313" key="3">
    <source>
        <dbReference type="Proteomes" id="UP001382935"/>
    </source>
</evidence>
<accession>A0ABZ2G0G4</accession>
<dbReference type="InterPro" id="IPR052164">
    <property type="entry name" value="Anthracycline_SecMetBiosynth"/>
</dbReference>
<dbReference type="Gene3D" id="3.10.180.10">
    <property type="entry name" value="2,3-Dihydroxybiphenyl 1,2-Dioxygenase, domain 1"/>
    <property type="match status" value="2"/>
</dbReference>
<organism evidence="2 3">
    <name type="scientific">Sphingomonas kaistensis</name>
    <dbReference type="NCBI Taxonomy" id="298708"/>
    <lineage>
        <taxon>Bacteria</taxon>
        <taxon>Pseudomonadati</taxon>
        <taxon>Pseudomonadota</taxon>
        <taxon>Alphaproteobacteria</taxon>
        <taxon>Sphingomonadales</taxon>
        <taxon>Sphingomonadaceae</taxon>
        <taxon>Sphingomonas</taxon>
    </lineage>
</organism>
<sequence length="264" mass="28398">MADQNGNFIWYELLTPDPDSAKAFYDAVVGWDIEPQPAGPLDYRMIRRGDGGDAGGVMRLMANKQAGGARPVWLGYLPVEDVDATIAAIKSDGGQVHMPATDMAGVGRIAMVTDPAGAAFYIMRPVPPEGQPDAVSDVFSVDRPQHVRWNELTTSDPGGAVNFYRRHFGWSQEGSMPMGELGDYRFLQDGDVGIGAIMGLIPPNTRPQWSYYFGVEDIDRAAETIRSAGGTITAEPMEIPGGEYSLSAIDPQGTSFGLVGPRKA</sequence>
<keyword evidence="3" id="KW-1185">Reference proteome</keyword>
<dbReference type="InterPro" id="IPR037523">
    <property type="entry name" value="VOC_core"/>
</dbReference>
<dbReference type="Pfam" id="PF00903">
    <property type="entry name" value="Glyoxalase"/>
    <property type="match status" value="2"/>
</dbReference>
<proteinExistence type="predicted"/>
<evidence type="ECO:0000259" key="1">
    <source>
        <dbReference type="PROSITE" id="PS51819"/>
    </source>
</evidence>
<gene>
    <name evidence="2" type="ORF">V6R86_02655</name>
</gene>
<dbReference type="Proteomes" id="UP001382935">
    <property type="component" value="Chromosome"/>
</dbReference>
<dbReference type="CDD" id="cd07247">
    <property type="entry name" value="SgaA_N_like"/>
    <property type="match status" value="2"/>
</dbReference>
<name>A0ABZ2G0G4_9SPHN</name>
<protein>
    <submittedName>
        <fullName evidence="2">VOC family protein</fullName>
    </submittedName>
</protein>
<dbReference type="PANTHER" id="PTHR33993:SF14">
    <property type="entry name" value="GB|AAF24581.1"/>
    <property type="match status" value="1"/>
</dbReference>
<dbReference type="EMBL" id="CP145607">
    <property type="protein sequence ID" value="WWM69622.1"/>
    <property type="molecule type" value="Genomic_DNA"/>
</dbReference>
<evidence type="ECO:0000313" key="2">
    <source>
        <dbReference type="EMBL" id="WWM69622.1"/>
    </source>
</evidence>
<dbReference type="SUPFAM" id="SSF54593">
    <property type="entry name" value="Glyoxalase/Bleomycin resistance protein/Dihydroxybiphenyl dioxygenase"/>
    <property type="match status" value="2"/>
</dbReference>
<reference evidence="2 3" key="1">
    <citation type="submission" date="2024-02" db="EMBL/GenBank/DDBJ databases">
        <title>Full genome sequence of Sphingomonas kaistensis.</title>
        <authorList>
            <person name="Poletto B.L."/>
            <person name="Silva G."/>
            <person name="Galante D."/>
            <person name="Campos K.R."/>
            <person name="Santos M.B.N."/>
            <person name="Sacchi C.T."/>
        </authorList>
    </citation>
    <scope>NUCLEOTIDE SEQUENCE [LARGE SCALE GENOMIC DNA]</scope>
    <source>
        <strain evidence="2 3">MA4R</strain>
    </source>
</reference>
<dbReference type="InterPro" id="IPR004360">
    <property type="entry name" value="Glyas_Fos-R_dOase_dom"/>
</dbReference>
<dbReference type="InterPro" id="IPR029068">
    <property type="entry name" value="Glyas_Bleomycin-R_OHBP_Dase"/>
</dbReference>
<dbReference type="RefSeq" id="WP_338501843.1">
    <property type="nucleotide sequence ID" value="NZ_CP145607.1"/>
</dbReference>
<dbReference type="PANTHER" id="PTHR33993">
    <property type="entry name" value="GLYOXALASE-RELATED"/>
    <property type="match status" value="1"/>
</dbReference>
<dbReference type="PROSITE" id="PS51819">
    <property type="entry name" value="VOC"/>
    <property type="match status" value="2"/>
</dbReference>
<feature type="domain" description="VOC" evidence="1">
    <location>
        <begin position="143"/>
        <end position="261"/>
    </location>
</feature>